<proteinExistence type="inferred from homology"/>
<name>A0A411PJB9_9GAMM</name>
<keyword evidence="6 11" id="KW-0159">Chromosome partition</keyword>
<dbReference type="PANTHER" id="PTHR30349">
    <property type="entry name" value="PHAGE INTEGRASE-RELATED"/>
    <property type="match status" value="1"/>
</dbReference>
<evidence type="ECO:0000256" key="8">
    <source>
        <dbReference type="ARBA" id="ARBA00023125"/>
    </source>
</evidence>
<dbReference type="NCBIfam" id="NF040815">
    <property type="entry name" value="recomb_XerA_Arch"/>
    <property type="match status" value="1"/>
</dbReference>
<feature type="active site" evidence="11">
    <location>
        <position position="186"/>
    </location>
</feature>
<dbReference type="GO" id="GO:0051301">
    <property type="term" value="P:cell division"/>
    <property type="evidence" value="ECO:0007669"/>
    <property type="project" value="UniProtKB-KW"/>
</dbReference>
<dbReference type="KEGG" id="smai:EXU30_13960"/>
<dbReference type="Gene3D" id="1.10.443.10">
    <property type="entry name" value="Intergrase catalytic core"/>
    <property type="match status" value="1"/>
</dbReference>
<comment type="similarity">
    <text evidence="2 11">Belongs to the 'phage' integrase family. XerD subfamily.</text>
</comment>
<dbReference type="GO" id="GO:0007059">
    <property type="term" value="P:chromosome segregation"/>
    <property type="evidence" value="ECO:0007669"/>
    <property type="project" value="UniProtKB-UniRule"/>
</dbReference>
<dbReference type="EMBL" id="CP036200">
    <property type="protein sequence ID" value="QBF83677.1"/>
    <property type="molecule type" value="Genomic_DNA"/>
</dbReference>
<dbReference type="InterPro" id="IPR044068">
    <property type="entry name" value="CB"/>
</dbReference>
<evidence type="ECO:0000256" key="7">
    <source>
        <dbReference type="ARBA" id="ARBA00022908"/>
    </source>
</evidence>
<dbReference type="InterPro" id="IPR013762">
    <property type="entry name" value="Integrase-like_cat_sf"/>
</dbReference>
<dbReference type="RefSeq" id="WP_130601029.1">
    <property type="nucleotide sequence ID" value="NZ_CP036200.1"/>
</dbReference>
<sequence>MSKQSKLSAVKNDTKPQSNPVIDAFLDDLWSSRGVSDNTLASYRTDLAHLNAFFAKRKQRLQDAGTQDIRDYLAHRFEQGYAKSSSARLLSSVRRFYRYLVRSGQREDDPSALLESPKQARHIPDTLSEAQIDALLNEPDTEDPIEHRDKAMLELLYATGLRVTELVSLTMEQISLRQGVVQIVGKGGKERLVPMGELAVDEVMQYLKLARPILLNDKPSDVLFPSKRAKQMTRQTFWHRIKLYTSRAGITADLSPHTLRHAFATHLLNHGADLRVVQLLLGHSDLSTTQIYTHVAKARLQSLHQSHHPRG</sequence>
<dbReference type="NCBIfam" id="NF001399">
    <property type="entry name" value="PRK00283.1"/>
    <property type="match status" value="1"/>
</dbReference>
<comment type="function">
    <text evidence="11">Site-specific tyrosine recombinase, which acts by catalyzing the cutting and rejoining of the recombining DNA molecules. The XerC-XerD complex is essential to convert dimers of the bacterial chromosome into monomers to permit their segregation at cell division. It also contributes to the segregational stability of plasmids.</text>
</comment>
<comment type="subunit">
    <text evidence="11">Forms a cyclic heterotetrameric complex composed of two molecules of XerC and two molecules of XerD.</text>
</comment>
<keyword evidence="4 11" id="KW-0963">Cytoplasm</keyword>
<dbReference type="PROSITE" id="PS51900">
    <property type="entry name" value="CB"/>
    <property type="match status" value="1"/>
</dbReference>
<feature type="active site" description="O-(3'-phospho-DNA)-tyrosine intermediate" evidence="11">
    <location>
        <position position="292"/>
    </location>
</feature>
<dbReference type="NCBIfam" id="TIGR02225">
    <property type="entry name" value="recomb_XerD"/>
    <property type="match status" value="1"/>
</dbReference>
<evidence type="ECO:0000256" key="5">
    <source>
        <dbReference type="ARBA" id="ARBA00022618"/>
    </source>
</evidence>
<evidence type="ECO:0000256" key="1">
    <source>
        <dbReference type="ARBA" id="ARBA00004496"/>
    </source>
</evidence>
<dbReference type="Pfam" id="PF02899">
    <property type="entry name" value="Phage_int_SAM_1"/>
    <property type="match status" value="1"/>
</dbReference>
<feature type="domain" description="Core-binding (CB)" evidence="13">
    <location>
        <begin position="16"/>
        <end position="101"/>
    </location>
</feature>
<evidence type="ECO:0000256" key="2">
    <source>
        <dbReference type="ARBA" id="ARBA00010450"/>
    </source>
</evidence>
<evidence type="ECO:0000256" key="10">
    <source>
        <dbReference type="ARBA" id="ARBA00023306"/>
    </source>
</evidence>
<dbReference type="InterPro" id="IPR010998">
    <property type="entry name" value="Integrase_recombinase_N"/>
</dbReference>
<feature type="domain" description="Tyr recombinase" evidence="12">
    <location>
        <begin position="122"/>
        <end position="305"/>
    </location>
</feature>
<dbReference type="GO" id="GO:0005737">
    <property type="term" value="C:cytoplasm"/>
    <property type="evidence" value="ECO:0007669"/>
    <property type="project" value="UniProtKB-SubCell"/>
</dbReference>
<dbReference type="Gene3D" id="1.10.150.130">
    <property type="match status" value="1"/>
</dbReference>
<dbReference type="PROSITE" id="PS51898">
    <property type="entry name" value="TYR_RECOMBINASE"/>
    <property type="match status" value="1"/>
</dbReference>
<feature type="active site" evidence="11">
    <location>
        <position position="162"/>
    </location>
</feature>
<feature type="active site" evidence="11">
    <location>
        <position position="260"/>
    </location>
</feature>
<gene>
    <name evidence="11 14" type="primary">xerD</name>
    <name evidence="14" type="ORF">EXU30_13960</name>
</gene>
<dbReference type="GO" id="GO:0009037">
    <property type="term" value="F:tyrosine-based site-specific recombinase activity"/>
    <property type="evidence" value="ECO:0007669"/>
    <property type="project" value="UniProtKB-UniRule"/>
</dbReference>
<keyword evidence="8 11" id="KW-0238">DNA-binding</keyword>
<dbReference type="InterPro" id="IPR050090">
    <property type="entry name" value="Tyrosine_recombinase_XerCD"/>
</dbReference>
<organism evidence="14 15">
    <name type="scientific">Shewanella maritima</name>
    <dbReference type="NCBI Taxonomy" id="2520507"/>
    <lineage>
        <taxon>Bacteria</taxon>
        <taxon>Pseudomonadati</taxon>
        <taxon>Pseudomonadota</taxon>
        <taxon>Gammaproteobacteria</taxon>
        <taxon>Alteromonadales</taxon>
        <taxon>Shewanellaceae</taxon>
        <taxon>Shewanella</taxon>
    </lineage>
</organism>
<dbReference type="InterPro" id="IPR004107">
    <property type="entry name" value="Integrase_SAM-like_N"/>
</dbReference>
<feature type="active site" evidence="11">
    <location>
        <position position="283"/>
    </location>
</feature>
<dbReference type="SUPFAM" id="SSF56349">
    <property type="entry name" value="DNA breaking-rejoining enzymes"/>
    <property type="match status" value="1"/>
</dbReference>
<dbReference type="HAMAP" id="MF_01807">
    <property type="entry name" value="Recomb_XerD"/>
    <property type="match status" value="1"/>
</dbReference>
<keyword evidence="5 11" id="KW-0132">Cell division</keyword>
<evidence type="ECO:0000256" key="6">
    <source>
        <dbReference type="ARBA" id="ARBA00022829"/>
    </source>
</evidence>
<dbReference type="InterPro" id="IPR002104">
    <property type="entry name" value="Integrase_catalytic"/>
</dbReference>
<evidence type="ECO:0000313" key="14">
    <source>
        <dbReference type="EMBL" id="QBF83677.1"/>
    </source>
</evidence>
<evidence type="ECO:0000256" key="9">
    <source>
        <dbReference type="ARBA" id="ARBA00023172"/>
    </source>
</evidence>
<evidence type="ECO:0000256" key="4">
    <source>
        <dbReference type="ARBA" id="ARBA00022490"/>
    </source>
</evidence>
<dbReference type="Proteomes" id="UP000291106">
    <property type="component" value="Chromosome"/>
</dbReference>
<evidence type="ECO:0000259" key="13">
    <source>
        <dbReference type="PROSITE" id="PS51900"/>
    </source>
</evidence>
<keyword evidence="15" id="KW-1185">Reference proteome</keyword>
<keyword evidence="10 11" id="KW-0131">Cell cycle</keyword>
<dbReference type="GO" id="GO:0006313">
    <property type="term" value="P:DNA transposition"/>
    <property type="evidence" value="ECO:0007669"/>
    <property type="project" value="UniProtKB-UniRule"/>
</dbReference>
<dbReference type="CDD" id="cd00798">
    <property type="entry name" value="INT_XerDC_C"/>
    <property type="match status" value="1"/>
</dbReference>
<dbReference type="AlphaFoldDB" id="A0A411PJB9"/>
<keyword evidence="7 11" id="KW-0229">DNA integration</keyword>
<dbReference type="InterPro" id="IPR011932">
    <property type="entry name" value="Recomb_XerD"/>
</dbReference>
<dbReference type="HAMAP" id="MF_01808">
    <property type="entry name" value="Recomb_XerC_XerD"/>
    <property type="match status" value="1"/>
</dbReference>
<dbReference type="GO" id="GO:0003677">
    <property type="term" value="F:DNA binding"/>
    <property type="evidence" value="ECO:0007669"/>
    <property type="project" value="UniProtKB-UniRule"/>
</dbReference>
<keyword evidence="9 11" id="KW-0233">DNA recombination</keyword>
<dbReference type="InterPro" id="IPR011010">
    <property type="entry name" value="DNA_brk_join_enz"/>
</dbReference>
<reference evidence="14 15" key="1">
    <citation type="submission" date="2019-02" db="EMBL/GenBank/DDBJ databases">
        <title>Shewanella sp. D4-2 isolated from Dokdo Island.</title>
        <authorList>
            <person name="Baek K."/>
        </authorList>
    </citation>
    <scope>NUCLEOTIDE SEQUENCE [LARGE SCALE GENOMIC DNA]</scope>
    <source>
        <strain evidence="14 15">D4-2</strain>
    </source>
</reference>
<feature type="active site" evidence="11">
    <location>
        <position position="257"/>
    </location>
</feature>
<evidence type="ECO:0000313" key="15">
    <source>
        <dbReference type="Proteomes" id="UP000291106"/>
    </source>
</evidence>
<evidence type="ECO:0000256" key="3">
    <source>
        <dbReference type="ARBA" id="ARBA00015810"/>
    </source>
</evidence>
<evidence type="ECO:0000259" key="12">
    <source>
        <dbReference type="PROSITE" id="PS51898"/>
    </source>
</evidence>
<accession>A0A411PJB9</accession>
<evidence type="ECO:0000256" key="11">
    <source>
        <dbReference type="HAMAP-Rule" id="MF_01807"/>
    </source>
</evidence>
<dbReference type="Pfam" id="PF00589">
    <property type="entry name" value="Phage_integrase"/>
    <property type="match status" value="1"/>
</dbReference>
<dbReference type="OrthoDB" id="9801717at2"/>
<dbReference type="InterPro" id="IPR023009">
    <property type="entry name" value="Tyrosine_recombinase_XerC/XerD"/>
</dbReference>
<comment type="subcellular location">
    <subcellularLocation>
        <location evidence="1 11">Cytoplasm</location>
    </subcellularLocation>
</comment>
<protein>
    <recommendedName>
        <fullName evidence="3 11">Tyrosine recombinase XerD</fullName>
    </recommendedName>
</protein>
<dbReference type="PANTHER" id="PTHR30349:SF90">
    <property type="entry name" value="TYROSINE RECOMBINASE XERD"/>
    <property type="match status" value="1"/>
</dbReference>